<proteinExistence type="predicted"/>
<dbReference type="OrthoDB" id="406505at2759"/>
<evidence type="ECO:0000313" key="6">
    <source>
        <dbReference type="Proteomes" id="UP000759537"/>
    </source>
</evidence>
<keyword evidence="6" id="KW-1185">Reference proteome</keyword>
<dbReference type="Gene3D" id="2.40.40.10">
    <property type="entry name" value="RlpA-like domain"/>
    <property type="match status" value="1"/>
</dbReference>
<accession>A0A9P5MTZ1</accession>
<sequence>MARIFCIASLALAAVSAVSGHVIPHTHKRGPPAGWQAGILQNYTTYHERYLNWDCDKQHNTDFFEKCCHPLLKHESLSVLDSLGCGCDNDDGDSPAVPSPTPSSSSQPSHKTPSYNTPSNTPSSPASSPTTPVETPKDNVAPPAVEPTSTSHTSSSPSPSPPAQTSGSNDGGQAHNGGIATFFYQNGAPGACGKVHQDTDFICAMDQDLYNRQLNSDGESVLCGQQVKITLVSDKTKSVTVTVADDCPTCQNTNSIDLSLAAFQKLASLDKGDVAISWEFVNN</sequence>
<dbReference type="AlphaFoldDB" id="A0A9P5MTZ1"/>
<feature type="region of interest" description="Disordered" evidence="2">
    <location>
        <begin position="92"/>
        <end position="180"/>
    </location>
</feature>
<evidence type="ECO:0000256" key="2">
    <source>
        <dbReference type="SAM" id="MobiDB-lite"/>
    </source>
</evidence>
<evidence type="ECO:0000256" key="3">
    <source>
        <dbReference type="SAM" id="SignalP"/>
    </source>
</evidence>
<name>A0A9P5MTZ1_9AGAM</name>
<dbReference type="PANTHER" id="PTHR31836:SF24">
    <property type="entry name" value="RLPA-LIKE PROTEIN DOUBLE-PSI BETA-BARREL DOMAIN-CONTAINING PROTEIN"/>
    <property type="match status" value="1"/>
</dbReference>
<dbReference type="InterPro" id="IPR036908">
    <property type="entry name" value="RlpA-like_sf"/>
</dbReference>
<comment type="caution">
    <text evidence="5">The sequence shown here is derived from an EMBL/GenBank/DDBJ whole genome shotgun (WGS) entry which is preliminary data.</text>
</comment>
<dbReference type="InterPro" id="IPR009009">
    <property type="entry name" value="RlpA-like_DPBB"/>
</dbReference>
<dbReference type="PANTHER" id="PTHR31836">
    <property type="match status" value="1"/>
</dbReference>
<feature type="signal peptide" evidence="3">
    <location>
        <begin position="1"/>
        <end position="20"/>
    </location>
</feature>
<dbReference type="InterPro" id="IPR051477">
    <property type="entry name" value="Expansin_CellWall"/>
</dbReference>
<reference evidence="5" key="2">
    <citation type="journal article" date="2020" name="Nat. Commun.">
        <title>Large-scale genome sequencing of mycorrhizal fungi provides insights into the early evolution of symbiotic traits.</title>
        <authorList>
            <person name="Miyauchi S."/>
            <person name="Kiss E."/>
            <person name="Kuo A."/>
            <person name="Drula E."/>
            <person name="Kohler A."/>
            <person name="Sanchez-Garcia M."/>
            <person name="Morin E."/>
            <person name="Andreopoulos B."/>
            <person name="Barry K.W."/>
            <person name="Bonito G."/>
            <person name="Buee M."/>
            <person name="Carver A."/>
            <person name="Chen C."/>
            <person name="Cichocki N."/>
            <person name="Clum A."/>
            <person name="Culley D."/>
            <person name="Crous P.W."/>
            <person name="Fauchery L."/>
            <person name="Girlanda M."/>
            <person name="Hayes R.D."/>
            <person name="Keri Z."/>
            <person name="LaButti K."/>
            <person name="Lipzen A."/>
            <person name="Lombard V."/>
            <person name="Magnuson J."/>
            <person name="Maillard F."/>
            <person name="Murat C."/>
            <person name="Nolan M."/>
            <person name="Ohm R.A."/>
            <person name="Pangilinan J."/>
            <person name="Pereira M.F."/>
            <person name="Perotto S."/>
            <person name="Peter M."/>
            <person name="Pfister S."/>
            <person name="Riley R."/>
            <person name="Sitrit Y."/>
            <person name="Stielow J.B."/>
            <person name="Szollosi G."/>
            <person name="Zifcakova L."/>
            <person name="Stursova M."/>
            <person name="Spatafora J.W."/>
            <person name="Tedersoo L."/>
            <person name="Vaario L.M."/>
            <person name="Yamada A."/>
            <person name="Yan M."/>
            <person name="Wang P."/>
            <person name="Xu J."/>
            <person name="Bruns T."/>
            <person name="Baldrian P."/>
            <person name="Vilgalys R."/>
            <person name="Dunand C."/>
            <person name="Henrissat B."/>
            <person name="Grigoriev I.V."/>
            <person name="Hibbett D."/>
            <person name="Nagy L.G."/>
            <person name="Martin F.M."/>
        </authorList>
    </citation>
    <scope>NUCLEOTIDE SEQUENCE</scope>
    <source>
        <strain evidence="5">Prilba</strain>
    </source>
</reference>
<feature type="chain" id="PRO_5040474628" evidence="3">
    <location>
        <begin position="21"/>
        <end position="283"/>
    </location>
</feature>
<evidence type="ECO:0000259" key="4">
    <source>
        <dbReference type="Pfam" id="PF03330"/>
    </source>
</evidence>
<dbReference type="Pfam" id="PF03330">
    <property type="entry name" value="DPBB_1"/>
    <property type="match status" value="1"/>
</dbReference>
<dbReference type="EMBL" id="WHVB01000011">
    <property type="protein sequence ID" value="KAF8478570.1"/>
    <property type="molecule type" value="Genomic_DNA"/>
</dbReference>
<dbReference type="SUPFAM" id="SSF50685">
    <property type="entry name" value="Barwin-like endoglucanases"/>
    <property type="match status" value="1"/>
</dbReference>
<evidence type="ECO:0000313" key="5">
    <source>
        <dbReference type="EMBL" id="KAF8478570.1"/>
    </source>
</evidence>
<protein>
    <submittedName>
        <fullName evidence="5">Plant expansin</fullName>
    </submittedName>
</protein>
<dbReference type="CDD" id="cd22191">
    <property type="entry name" value="DPBB_RlpA_EXP_N-like"/>
    <property type="match status" value="1"/>
</dbReference>
<organism evidence="5 6">
    <name type="scientific">Russula ochroleuca</name>
    <dbReference type="NCBI Taxonomy" id="152965"/>
    <lineage>
        <taxon>Eukaryota</taxon>
        <taxon>Fungi</taxon>
        <taxon>Dikarya</taxon>
        <taxon>Basidiomycota</taxon>
        <taxon>Agaricomycotina</taxon>
        <taxon>Agaricomycetes</taxon>
        <taxon>Russulales</taxon>
        <taxon>Russulaceae</taxon>
        <taxon>Russula</taxon>
    </lineage>
</organism>
<feature type="compositionally biased region" description="Low complexity" evidence="2">
    <location>
        <begin position="147"/>
        <end position="168"/>
    </location>
</feature>
<feature type="compositionally biased region" description="Low complexity" evidence="2">
    <location>
        <begin position="102"/>
        <end position="134"/>
    </location>
</feature>
<dbReference type="Proteomes" id="UP000759537">
    <property type="component" value="Unassembled WGS sequence"/>
</dbReference>
<gene>
    <name evidence="5" type="ORF">DFH94DRAFT_839561</name>
</gene>
<evidence type="ECO:0000256" key="1">
    <source>
        <dbReference type="ARBA" id="ARBA00022729"/>
    </source>
</evidence>
<feature type="domain" description="RlpA-like protein double-psi beta-barrel" evidence="4">
    <location>
        <begin position="182"/>
        <end position="277"/>
    </location>
</feature>
<reference evidence="5" key="1">
    <citation type="submission" date="2019-10" db="EMBL/GenBank/DDBJ databases">
        <authorList>
            <consortium name="DOE Joint Genome Institute"/>
            <person name="Kuo A."/>
            <person name="Miyauchi S."/>
            <person name="Kiss E."/>
            <person name="Drula E."/>
            <person name="Kohler A."/>
            <person name="Sanchez-Garcia M."/>
            <person name="Andreopoulos B."/>
            <person name="Barry K.W."/>
            <person name="Bonito G."/>
            <person name="Buee M."/>
            <person name="Carver A."/>
            <person name="Chen C."/>
            <person name="Cichocki N."/>
            <person name="Clum A."/>
            <person name="Culley D."/>
            <person name="Crous P.W."/>
            <person name="Fauchery L."/>
            <person name="Girlanda M."/>
            <person name="Hayes R."/>
            <person name="Keri Z."/>
            <person name="LaButti K."/>
            <person name="Lipzen A."/>
            <person name="Lombard V."/>
            <person name="Magnuson J."/>
            <person name="Maillard F."/>
            <person name="Morin E."/>
            <person name="Murat C."/>
            <person name="Nolan M."/>
            <person name="Ohm R."/>
            <person name="Pangilinan J."/>
            <person name="Pereira M."/>
            <person name="Perotto S."/>
            <person name="Peter M."/>
            <person name="Riley R."/>
            <person name="Sitrit Y."/>
            <person name="Stielow B."/>
            <person name="Szollosi G."/>
            <person name="Zifcakova L."/>
            <person name="Stursova M."/>
            <person name="Spatafora J.W."/>
            <person name="Tedersoo L."/>
            <person name="Vaario L.-M."/>
            <person name="Yamada A."/>
            <person name="Yan M."/>
            <person name="Wang P."/>
            <person name="Xu J."/>
            <person name="Bruns T."/>
            <person name="Baldrian P."/>
            <person name="Vilgalys R."/>
            <person name="Henrissat B."/>
            <person name="Grigoriev I.V."/>
            <person name="Hibbett D."/>
            <person name="Nagy L.G."/>
            <person name="Martin F.M."/>
        </authorList>
    </citation>
    <scope>NUCLEOTIDE SEQUENCE</scope>
    <source>
        <strain evidence="5">Prilba</strain>
    </source>
</reference>
<keyword evidence="1 3" id="KW-0732">Signal</keyword>